<keyword evidence="9 11" id="KW-0411">Iron-sulfur</keyword>
<dbReference type="SFLD" id="SFLDG01278">
    <property type="entry name" value="biotin_synthase_like"/>
    <property type="match status" value="1"/>
</dbReference>
<reference evidence="13" key="2">
    <citation type="journal article" date="2021" name="PeerJ">
        <title>Extensive microbial diversity within the chicken gut microbiome revealed by metagenomics and culture.</title>
        <authorList>
            <person name="Gilroy R."/>
            <person name="Ravi A."/>
            <person name="Getino M."/>
            <person name="Pursley I."/>
            <person name="Horton D.L."/>
            <person name="Alikhan N.F."/>
            <person name="Baker D."/>
            <person name="Gharbi K."/>
            <person name="Hall N."/>
            <person name="Watson M."/>
            <person name="Adriaenssens E.M."/>
            <person name="Foster-Nyarko E."/>
            <person name="Jarju S."/>
            <person name="Secka A."/>
            <person name="Antonio M."/>
            <person name="Oren A."/>
            <person name="Chaudhuri R.R."/>
            <person name="La Ragione R."/>
            <person name="Hildebrand F."/>
            <person name="Pallen M.J."/>
        </authorList>
    </citation>
    <scope>NUCLEOTIDE SEQUENCE</scope>
    <source>
        <strain evidence="13">B1-15692</strain>
    </source>
</reference>
<dbReference type="Pfam" id="PF04055">
    <property type="entry name" value="Radical_SAM"/>
    <property type="match status" value="1"/>
</dbReference>
<comment type="caution">
    <text evidence="13">The sequence shown here is derived from an EMBL/GenBank/DDBJ whole genome shotgun (WGS) entry which is preliminary data.</text>
</comment>
<dbReference type="SFLD" id="SFLDS00029">
    <property type="entry name" value="Radical_SAM"/>
    <property type="match status" value="1"/>
</dbReference>
<gene>
    <name evidence="11 13" type="primary">bioB</name>
    <name evidence="13" type="ORF">IAB99_03885</name>
</gene>
<dbReference type="EMBL" id="JADIMH010000019">
    <property type="protein sequence ID" value="MBO8466885.1"/>
    <property type="molecule type" value="Genomic_DNA"/>
</dbReference>
<dbReference type="SMART" id="SM00876">
    <property type="entry name" value="BATS"/>
    <property type="match status" value="1"/>
</dbReference>
<dbReference type="PANTHER" id="PTHR22976:SF2">
    <property type="entry name" value="BIOTIN SYNTHASE, MITOCHONDRIAL"/>
    <property type="match status" value="1"/>
</dbReference>
<dbReference type="GO" id="GO:0004076">
    <property type="term" value="F:biotin synthase activity"/>
    <property type="evidence" value="ECO:0007669"/>
    <property type="project" value="UniProtKB-UniRule"/>
</dbReference>
<feature type="binding site" evidence="11">
    <location>
        <position position="320"/>
    </location>
    <ligand>
        <name>[2Fe-2S] cluster</name>
        <dbReference type="ChEBI" id="CHEBI:190135"/>
    </ligand>
</feature>
<evidence type="ECO:0000256" key="8">
    <source>
        <dbReference type="ARBA" id="ARBA00023004"/>
    </source>
</evidence>
<dbReference type="CDD" id="cd01335">
    <property type="entry name" value="Radical_SAM"/>
    <property type="match status" value="1"/>
</dbReference>
<evidence type="ECO:0000256" key="4">
    <source>
        <dbReference type="ARBA" id="ARBA00022691"/>
    </source>
</evidence>
<evidence type="ECO:0000256" key="9">
    <source>
        <dbReference type="ARBA" id="ARBA00023014"/>
    </source>
</evidence>
<comment type="subunit">
    <text evidence="11">Homodimer.</text>
</comment>
<evidence type="ECO:0000256" key="3">
    <source>
        <dbReference type="ARBA" id="ARBA00022485"/>
    </source>
</evidence>
<dbReference type="GO" id="GO:0005506">
    <property type="term" value="F:iron ion binding"/>
    <property type="evidence" value="ECO:0007669"/>
    <property type="project" value="UniProtKB-UniRule"/>
</dbReference>
<dbReference type="NCBIfam" id="TIGR00433">
    <property type="entry name" value="bioB"/>
    <property type="match status" value="1"/>
</dbReference>
<evidence type="ECO:0000256" key="11">
    <source>
        <dbReference type="HAMAP-Rule" id="MF_01694"/>
    </source>
</evidence>
<evidence type="ECO:0000256" key="2">
    <source>
        <dbReference type="ARBA" id="ARBA00012236"/>
    </source>
</evidence>
<comment type="cofactor">
    <cofactor evidence="11">
        <name>[2Fe-2S] cluster</name>
        <dbReference type="ChEBI" id="CHEBI:190135"/>
    </cofactor>
    <text evidence="11">Binds 1 [2Fe-2S] cluster. The cluster is coordinated with 3 cysteines and 1 arginine.</text>
</comment>
<dbReference type="GO" id="GO:0009102">
    <property type="term" value="P:biotin biosynthetic process"/>
    <property type="evidence" value="ECO:0007669"/>
    <property type="project" value="UniProtKB-UniRule"/>
</dbReference>
<proteinExistence type="inferred from homology"/>
<dbReference type="SUPFAM" id="SSF102114">
    <property type="entry name" value="Radical SAM enzymes"/>
    <property type="match status" value="1"/>
</dbReference>
<comment type="cofactor">
    <cofactor evidence="11">
        <name>[4Fe-4S] cluster</name>
        <dbReference type="ChEBI" id="CHEBI:49883"/>
    </cofactor>
    <text evidence="11">Binds 1 [4Fe-4S] cluster. The cluster is coordinated with 3 cysteines and an exchangeable S-adenosyl-L-methionine.</text>
</comment>
<dbReference type="HAMAP" id="MF_01694">
    <property type="entry name" value="BioB"/>
    <property type="match status" value="1"/>
</dbReference>
<comment type="pathway">
    <text evidence="1 11">Cofactor biosynthesis; biotin biosynthesis; biotin from 7,8-diaminononanoate: step 2/2.</text>
</comment>
<dbReference type="PROSITE" id="PS51918">
    <property type="entry name" value="RADICAL_SAM"/>
    <property type="match status" value="1"/>
</dbReference>
<name>A0A9D9I771_9BACT</name>
<dbReference type="InterPro" id="IPR010722">
    <property type="entry name" value="BATS_dom"/>
</dbReference>
<feature type="binding site" evidence="11">
    <location>
        <position position="190"/>
    </location>
    <ligand>
        <name>[2Fe-2S] cluster</name>
        <dbReference type="ChEBI" id="CHEBI:190135"/>
    </ligand>
</feature>
<feature type="domain" description="Radical SAM core" evidence="12">
    <location>
        <begin position="96"/>
        <end position="325"/>
    </location>
</feature>
<keyword evidence="7 11" id="KW-0093">Biotin biosynthesis</keyword>
<evidence type="ECO:0000256" key="1">
    <source>
        <dbReference type="ARBA" id="ARBA00004942"/>
    </source>
</evidence>
<evidence type="ECO:0000313" key="13">
    <source>
        <dbReference type="EMBL" id="MBO8466885.1"/>
    </source>
</evidence>
<dbReference type="PANTHER" id="PTHR22976">
    <property type="entry name" value="BIOTIN SYNTHASE"/>
    <property type="match status" value="1"/>
</dbReference>
<keyword evidence="3 11" id="KW-0004">4Fe-4S</keyword>
<keyword evidence="8 11" id="KW-0408">Iron</keyword>
<keyword evidence="5 11" id="KW-0001">2Fe-2S</keyword>
<comment type="function">
    <text evidence="11">Catalyzes the conversion of dethiobiotin (DTB) to biotin by the insertion of a sulfur atom into dethiobiotin via a radical-based mechanism.</text>
</comment>
<protein>
    <recommendedName>
        <fullName evidence="2 11">Biotin synthase</fullName>
        <ecNumber evidence="2 11">2.8.1.6</ecNumber>
    </recommendedName>
</protein>
<reference evidence="13" key="1">
    <citation type="submission" date="2020-10" db="EMBL/GenBank/DDBJ databases">
        <authorList>
            <person name="Gilroy R."/>
        </authorList>
    </citation>
    <scope>NUCLEOTIDE SEQUENCE</scope>
    <source>
        <strain evidence="13">B1-15692</strain>
    </source>
</reference>
<dbReference type="SMART" id="SM00729">
    <property type="entry name" value="Elp3"/>
    <property type="match status" value="1"/>
</dbReference>
<dbReference type="InterPro" id="IPR013785">
    <property type="entry name" value="Aldolase_TIM"/>
</dbReference>
<feature type="binding site" evidence="11">
    <location>
        <position position="158"/>
    </location>
    <ligand>
        <name>[2Fe-2S] cluster</name>
        <dbReference type="ChEBI" id="CHEBI:190135"/>
    </ligand>
</feature>
<feature type="binding site" evidence="11">
    <location>
        <position position="118"/>
    </location>
    <ligand>
        <name>[4Fe-4S] cluster</name>
        <dbReference type="ChEBI" id="CHEBI:49883"/>
        <note>4Fe-4S-S-AdoMet</note>
    </ligand>
</feature>
<evidence type="ECO:0000256" key="6">
    <source>
        <dbReference type="ARBA" id="ARBA00022723"/>
    </source>
</evidence>
<dbReference type="GO" id="GO:0051537">
    <property type="term" value="F:2 iron, 2 sulfur cluster binding"/>
    <property type="evidence" value="ECO:0007669"/>
    <property type="project" value="UniProtKB-KW"/>
</dbReference>
<evidence type="ECO:0000256" key="5">
    <source>
        <dbReference type="ARBA" id="ARBA00022714"/>
    </source>
</evidence>
<dbReference type="InterPro" id="IPR002684">
    <property type="entry name" value="Biotin_synth/BioAB"/>
</dbReference>
<dbReference type="SFLD" id="SFLDG01060">
    <property type="entry name" value="BATS_domain_containing"/>
    <property type="match status" value="1"/>
</dbReference>
<dbReference type="InterPro" id="IPR006638">
    <property type="entry name" value="Elp3/MiaA/NifB-like_rSAM"/>
</dbReference>
<evidence type="ECO:0000259" key="12">
    <source>
        <dbReference type="PROSITE" id="PS51918"/>
    </source>
</evidence>
<keyword evidence="4 11" id="KW-0949">S-adenosyl-L-methionine</keyword>
<dbReference type="InterPro" id="IPR007197">
    <property type="entry name" value="rSAM"/>
</dbReference>
<dbReference type="Gene3D" id="3.20.20.70">
    <property type="entry name" value="Aldolase class I"/>
    <property type="match status" value="1"/>
</dbReference>
<organism evidence="13 14">
    <name type="scientific">Candidatus Cryptobacteroides faecipullorum</name>
    <dbReference type="NCBI Taxonomy" id="2840764"/>
    <lineage>
        <taxon>Bacteria</taxon>
        <taxon>Pseudomonadati</taxon>
        <taxon>Bacteroidota</taxon>
        <taxon>Bacteroidia</taxon>
        <taxon>Bacteroidales</taxon>
        <taxon>Candidatus Cryptobacteroides</taxon>
    </lineage>
</organism>
<feature type="binding site" evidence="11">
    <location>
        <position position="121"/>
    </location>
    <ligand>
        <name>[4Fe-4S] cluster</name>
        <dbReference type="ChEBI" id="CHEBI:49883"/>
        <note>4Fe-4S-S-AdoMet</note>
    </ligand>
</feature>
<dbReference type="InterPro" id="IPR058240">
    <property type="entry name" value="rSAM_sf"/>
</dbReference>
<dbReference type="Pfam" id="PF06968">
    <property type="entry name" value="BATS"/>
    <property type="match status" value="1"/>
</dbReference>
<feature type="binding site" evidence="11">
    <location>
        <position position="114"/>
    </location>
    <ligand>
        <name>[4Fe-4S] cluster</name>
        <dbReference type="ChEBI" id="CHEBI:49883"/>
        <note>4Fe-4S-S-AdoMet</note>
    </ligand>
</feature>
<comment type="similarity">
    <text evidence="11">Belongs to the radical SAM superfamily. Biotin synthase family.</text>
</comment>
<evidence type="ECO:0000256" key="7">
    <source>
        <dbReference type="ARBA" id="ARBA00022756"/>
    </source>
</evidence>
<dbReference type="EC" id="2.8.1.6" evidence="2 11"/>
<feature type="binding site" evidence="11">
    <location>
        <position position="250"/>
    </location>
    <ligand>
        <name>[2Fe-2S] cluster</name>
        <dbReference type="ChEBI" id="CHEBI:190135"/>
    </ligand>
</feature>
<keyword evidence="6 11" id="KW-0479">Metal-binding</keyword>
<evidence type="ECO:0000256" key="10">
    <source>
        <dbReference type="ARBA" id="ARBA00051157"/>
    </source>
</evidence>
<dbReference type="Proteomes" id="UP000823660">
    <property type="component" value="Unassembled WGS sequence"/>
</dbReference>
<keyword evidence="11 13" id="KW-0808">Transferase</keyword>
<comment type="catalytic activity">
    <reaction evidence="10 11">
        <text>(4R,5S)-dethiobiotin + (sulfur carrier)-SH + 2 reduced [2Fe-2S]-[ferredoxin] + 2 S-adenosyl-L-methionine = (sulfur carrier)-H + biotin + 2 5'-deoxyadenosine + 2 L-methionine + 2 oxidized [2Fe-2S]-[ferredoxin]</text>
        <dbReference type="Rhea" id="RHEA:22060"/>
        <dbReference type="Rhea" id="RHEA-COMP:10000"/>
        <dbReference type="Rhea" id="RHEA-COMP:10001"/>
        <dbReference type="Rhea" id="RHEA-COMP:14737"/>
        <dbReference type="Rhea" id="RHEA-COMP:14739"/>
        <dbReference type="ChEBI" id="CHEBI:17319"/>
        <dbReference type="ChEBI" id="CHEBI:29917"/>
        <dbReference type="ChEBI" id="CHEBI:33737"/>
        <dbReference type="ChEBI" id="CHEBI:33738"/>
        <dbReference type="ChEBI" id="CHEBI:57586"/>
        <dbReference type="ChEBI" id="CHEBI:57844"/>
        <dbReference type="ChEBI" id="CHEBI:59789"/>
        <dbReference type="ChEBI" id="CHEBI:64428"/>
        <dbReference type="ChEBI" id="CHEBI:149473"/>
        <dbReference type="EC" id="2.8.1.6"/>
    </reaction>
</comment>
<accession>A0A9D9I771</accession>
<evidence type="ECO:0000313" key="14">
    <source>
        <dbReference type="Proteomes" id="UP000823660"/>
    </source>
</evidence>
<dbReference type="AlphaFoldDB" id="A0A9D9I771"/>
<dbReference type="GO" id="GO:0051539">
    <property type="term" value="F:4 iron, 4 sulfur cluster binding"/>
    <property type="evidence" value="ECO:0007669"/>
    <property type="project" value="UniProtKB-KW"/>
</dbReference>
<sequence length="371" mass="40387">MKRNYRKLFSKKSLRFRRWGNKAYSVFSSIGRHVTIGHVSKGIADAALEKSGETDDIIVERIIRGGGLGRKEAEDMADTVPLARLVRMASAVNVSCASRRFDTCSIINAKSGRCPEDCKWCAQSAHYHTGASEYPMLDRDSIVKAARQCEEKGIGRFSIVTSGRRLSEKEIDSICSIAVSLGKECGISLCLSAGLLDKSALMRLHRAGISRYHCNLETAPSYFGNLCSTHTQKEKITTLHNAREAGMDICSGGIIGMGETMAQRLELAFTLRELGVKSVPINILSPIKGTPLADSPLISEDEIVRTVAMFRLIMPDAYLRFAGGRARLSEHALMTSFQAGINSAIIGDMLTTTGADVATDKARILAAGYML</sequence>